<feature type="domain" description="Nuclear pore complex NUP2/50/61" evidence="2">
    <location>
        <begin position="11"/>
        <end position="94"/>
    </location>
</feature>
<accession>A0A7R9LQN7</accession>
<feature type="region of interest" description="Disordered" evidence="1">
    <location>
        <begin position="1"/>
        <end position="83"/>
    </location>
</feature>
<reference evidence="3" key="1">
    <citation type="submission" date="2020-11" db="EMBL/GenBank/DDBJ databases">
        <authorList>
            <person name="Tran Van P."/>
        </authorList>
    </citation>
    <scope>NUCLEOTIDE SEQUENCE</scope>
</reference>
<dbReference type="Pfam" id="PF08911">
    <property type="entry name" value="NUP50"/>
    <property type="match status" value="1"/>
</dbReference>
<sequence length="321" mass="33126">MKTTPAGMAAKKRGAERQLTMDNYDDDEEVDDGHDSDVGPQVAAQEVLKQRPMAKARRRSDLNASGGGTAADDDNDGETEPKKLSAFKGFTGFKGFSANPLQSSAFKTLSSTPIGAGVGSTSTVTSTPVATVPPPATATSGQTNGADNSNTAAAAKKPSLITGDEDTAEDVYDRQLSKLNKCFADHIQRYLQKSYAYDFTPVCQEYIQYHKKIESAVTGAAATTTAAAATKKFVADIKPMTKASVGLFGSAGKDLSASGSGSDSKMTTGFGSQTPLTFGLSNTQQSSQSSTCSSIGAGGSLSQASATDNTVGFSLFKNPGA</sequence>
<dbReference type="Proteomes" id="UP000759131">
    <property type="component" value="Unassembled WGS sequence"/>
</dbReference>
<dbReference type="GO" id="GO:0005643">
    <property type="term" value="C:nuclear pore"/>
    <property type="evidence" value="ECO:0007669"/>
    <property type="project" value="InterPro"/>
</dbReference>
<organism evidence="3">
    <name type="scientific">Medioppia subpectinata</name>
    <dbReference type="NCBI Taxonomy" id="1979941"/>
    <lineage>
        <taxon>Eukaryota</taxon>
        <taxon>Metazoa</taxon>
        <taxon>Ecdysozoa</taxon>
        <taxon>Arthropoda</taxon>
        <taxon>Chelicerata</taxon>
        <taxon>Arachnida</taxon>
        <taxon>Acari</taxon>
        <taxon>Acariformes</taxon>
        <taxon>Sarcoptiformes</taxon>
        <taxon>Oribatida</taxon>
        <taxon>Brachypylina</taxon>
        <taxon>Oppioidea</taxon>
        <taxon>Oppiidae</taxon>
        <taxon>Medioppia</taxon>
    </lineage>
</organism>
<evidence type="ECO:0000259" key="2">
    <source>
        <dbReference type="Pfam" id="PF08911"/>
    </source>
</evidence>
<dbReference type="EMBL" id="OC887346">
    <property type="protein sequence ID" value="CAD7644948.1"/>
    <property type="molecule type" value="Genomic_DNA"/>
</dbReference>
<dbReference type="AlphaFoldDB" id="A0A7R9LQN7"/>
<evidence type="ECO:0000313" key="4">
    <source>
        <dbReference type="Proteomes" id="UP000759131"/>
    </source>
</evidence>
<evidence type="ECO:0000256" key="1">
    <source>
        <dbReference type="SAM" id="MobiDB-lite"/>
    </source>
</evidence>
<proteinExistence type="predicted"/>
<gene>
    <name evidence="3" type="ORF">OSB1V03_LOCUS20278</name>
</gene>
<evidence type="ECO:0000313" key="3">
    <source>
        <dbReference type="EMBL" id="CAD7644948.1"/>
    </source>
</evidence>
<feature type="compositionally biased region" description="Low complexity" evidence="1">
    <location>
        <begin position="119"/>
        <end position="130"/>
    </location>
</feature>
<feature type="compositionally biased region" description="Acidic residues" evidence="1">
    <location>
        <begin position="23"/>
        <end position="34"/>
    </location>
</feature>
<feature type="region of interest" description="Disordered" evidence="1">
    <location>
        <begin position="116"/>
        <end position="160"/>
    </location>
</feature>
<dbReference type="InterPro" id="IPR015007">
    <property type="entry name" value="NUP2/50/61"/>
</dbReference>
<feature type="non-terminal residue" evidence="3">
    <location>
        <position position="1"/>
    </location>
</feature>
<feature type="compositionally biased region" description="Low complexity" evidence="1">
    <location>
        <begin position="281"/>
        <end position="294"/>
    </location>
</feature>
<dbReference type="EMBL" id="CAJPIZ010032771">
    <property type="protein sequence ID" value="CAG2120331.1"/>
    <property type="molecule type" value="Genomic_DNA"/>
</dbReference>
<protein>
    <recommendedName>
        <fullName evidence="2">Nuclear pore complex NUP2/50/61 domain-containing protein</fullName>
    </recommendedName>
</protein>
<name>A0A7R9LQN7_9ACAR</name>
<feature type="region of interest" description="Disordered" evidence="1">
    <location>
        <begin position="280"/>
        <end position="305"/>
    </location>
</feature>
<keyword evidence="4" id="KW-1185">Reference proteome</keyword>
<feature type="compositionally biased region" description="Polar residues" evidence="1">
    <location>
        <begin position="142"/>
        <end position="152"/>
    </location>
</feature>